<dbReference type="EMBL" id="JAULUE010002050">
    <property type="protein sequence ID" value="KAK5904202.1"/>
    <property type="molecule type" value="Genomic_DNA"/>
</dbReference>
<organism evidence="1 2">
    <name type="scientific">Champsocephalus esox</name>
    <name type="common">pike icefish</name>
    <dbReference type="NCBI Taxonomy" id="159716"/>
    <lineage>
        <taxon>Eukaryota</taxon>
        <taxon>Metazoa</taxon>
        <taxon>Chordata</taxon>
        <taxon>Craniata</taxon>
        <taxon>Vertebrata</taxon>
        <taxon>Euteleostomi</taxon>
        <taxon>Actinopterygii</taxon>
        <taxon>Neopterygii</taxon>
        <taxon>Teleostei</taxon>
        <taxon>Neoteleostei</taxon>
        <taxon>Acanthomorphata</taxon>
        <taxon>Eupercaria</taxon>
        <taxon>Perciformes</taxon>
        <taxon>Notothenioidei</taxon>
        <taxon>Channichthyidae</taxon>
        <taxon>Champsocephalus</taxon>
    </lineage>
</organism>
<accession>A0AAN8CIH3</accession>
<reference evidence="1 2" key="1">
    <citation type="journal article" date="2023" name="Mol. Biol. Evol.">
        <title>Genomics of Secondarily Temperate Adaptation in the Only Non-Antarctic Icefish.</title>
        <authorList>
            <person name="Rivera-Colon A.G."/>
            <person name="Rayamajhi N."/>
            <person name="Minhas B.F."/>
            <person name="Madrigal G."/>
            <person name="Bilyk K.T."/>
            <person name="Yoon V."/>
            <person name="Hune M."/>
            <person name="Gregory S."/>
            <person name="Cheng C.H.C."/>
            <person name="Catchen J.M."/>
        </authorList>
    </citation>
    <scope>NUCLEOTIDE SEQUENCE [LARGE SCALE GENOMIC DNA]</scope>
    <source>
        <strain evidence="1">JC2023a</strain>
    </source>
</reference>
<dbReference type="Proteomes" id="UP001335648">
    <property type="component" value="Unassembled WGS sequence"/>
</dbReference>
<keyword evidence="2" id="KW-1185">Reference proteome</keyword>
<evidence type="ECO:0000313" key="2">
    <source>
        <dbReference type="Proteomes" id="UP001335648"/>
    </source>
</evidence>
<proteinExistence type="predicted"/>
<comment type="caution">
    <text evidence="1">The sequence shown here is derived from an EMBL/GenBank/DDBJ whole genome shotgun (WGS) entry which is preliminary data.</text>
</comment>
<name>A0AAN8CIH3_9TELE</name>
<evidence type="ECO:0000313" key="1">
    <source>
        <dbReference type="EMBL" id="KAK5904202.1"/>
    </source>
</evidence>
<protein>
    <submittedName>
        <fullName evidence="1">Uncharacterized protein</fullName>
    </submittedName>
</protein>
<gene>
    <name evidence="1" type="ORF">CesoFtcFv8_005790</name>
</gene>
<sequence length="69" mass="7957">MMVRQTTPHKGSKPDNLHLLFDECWIVIVSGLVPALFEIFLQRLYRSSIYSITNIQGEFSSINDVSIWT</sequence>
<dbReference type="AlphaFoldDB" id="A0AAN8CIH3"/>